<dbReference type="InterPro" id="IPR015353">
    <property type="entry name" value="Rubisco_LSMT_subst-bd"/>
</dbReference>
<dbReference type="InterPro" id="IPR036464">
    <property type="entry name" value="Rubisco_LSMT_subst-bd_sf"/>
</dbReference>
<dbReference type="InterPro" id="IPR046341">
    <property type="entry name" value="SET_dom_sf"/>
</dbReference>
<dbReference type="EMBL" id="HBHR01003436">
    <property type="protein sequence ID" value="CAD9859081.1"/>
    <property type="molecule type" value="Transcribed_RNA"/>
</dbReference>
<keyword evidence="2" id="KW-0808">Transferase</keyword>
<dbReference type="PANTHER" id="PTHR13271:SF123">
    <property type="entry name" value="RIBULOSE-1,5-BISPHOSPHATE CARBOXYLASE_OXYGENASE SMALL SUBUNIT N-METHYLTRANSFERASE I-RELATED"/>
    <property type="match status" value="1"/>
</dbReference>
<evidence type="ECO:0000313" key="5">
    <source>
        <dbReference type="EMBL" id="CAD9859081.1"/>
    </source>
</evidence>
<accession>A0A7S2XYG6</accession>
<evidence type="ECO:0000256" key="1">
    <source>
        <dbReference type="ARBA" id="ARBA00022603"/>
    </source>
</evidence>
<dbReference type="Gene3D" id="3.90.1410.10">
    <property type="entry name" value="set domain protein methyltransferase, domain 1"/>
    <property type="match status" value="1"/>
</dbReference>
<dbReference type="Gene3D" id="3.90.1420.10">
    <property type="entry name" value="Rubisco LSMT, substrate-binding domain"/>
    <property type="match status" value="1"/>
</dbReference>
<dbReference type="InterPro" id="IPR050600">
    <property type="entry name" value="SETD3_SETD6_MTase"/>
</dbReference>
<evidence type="ECO:0000256" key="3">
    <source>
        <dbReference type="ARBA" id="ARBA00022691"/>
    </source>
</evidence>
<evidence type="ECO:0000259" key="4">
    <source>
        <dbReference type="Pfam" id="PF09273"/>
    </source>
</evidence>
<reference evidence="5" key="1">
    <citation type="submission" date="2021-01" db="EMBL/GenBank/DDBJ databases">
        <authorList>
            <person name="Corre E."/>
            <person name="Pelletier E."/>
            <person name="Niang G."/>
            <person name="Scheremetjew M."/>
            <person name="Finn R."/>
            <person name="Kale V."/>
            <person name="Holt S."/>
            <person name="Cochrane G."/>
            <person name="Meng A."/>
            <person name="Brown T."/>
            <person name="Cohen L."/>
        </authorList>
    </citation>
    <scope>NUCLEOTIDE SEQUENCE</scope>
    <source>
        <strain evidence="5">CCMP1661</strain>
    </source>
</reference>
<keyword evidence="1" id="KW-0489">Methyltransferase</keyword>
<dbReference type="SUPFAM" id="SSF81822">
    <property type="entry name" value="RuBisCo LSMT C-terminal, substrate-binding domain"/>
    <property type="match status" value="1"/>
</dbReference>
<dbReference type="GO" id="GO:0016279">
    <property type="term" value="F:protein-lysine N-methyltransferase activity"/>
    <property type="evidence" value="ECO:0007669"/>
    <property type="project" value="TreeGrafter"/>
</dbReference>
<organism evidence="5">
    <name type="scientific">Fibrocapsa japonica</name>
    <dbReference type="NCBI Taxonomy" id="94617"/>
    <lineage>
        <taxon>Eukaryota</taxon>
        <taxon>Sar</taxon>
        <taxon>Stramenopiles</taxon>
        <taxon>Ochrophyta</taxon>
        <taxon>Raphidophyceae</taxon>
        <taxon>Chattonellales</taxon>
        <taxon>Chattonellaceae</taxon>
        <taxon>Fibrocapsa</taxon>
    </lineage>
</organism>
<dbReference type="GO" id="GO:0032259">
    <property type="term" value="P:methylation"/>
    <property type="evidence" value="ECO:0007669"/>
    <property type="project" value="UniProtKB-KW"/>
</dbReference>
<protein>
    <recommendedName>
        <fullName evidence="4">Rubisco LSMT substrate-binding domain-containing protein</fullName>
    </recommendedName>
</protein>
<dbReference type="AlphaFoldDB" id="A0A7S2XYG6"/>
<feature type="domain" description="Rubisco LSMT substrate-binding" evidence="4">
    <location>
        <begin position="161"/>
        <end position="289"/>
    </location>
</feature>
<evidence type="ECO:0000256" key="2">
    <source>
        <dbReference type="ARBA" id="ARBA00022679"/>
    </source>
</evidence>
<sequence>MEQLQGSPIVSATVSMQKKLEAEFNTMKNEVLPRLAKSGYPKPVDEVFTFEEFKWAFCMLFSRAICLNNLMTGPAVALIPYADLFNHNPYSNTFIETDVIGGWFEEKKDEIRVYCDRSYKRMEQVCISYGQKSNLELLLLYGFCLDRNPFNSVDLSVSLPADEPMFEEKRDFLDGKGVKPDMNFPVYADRYPDELLQFLRLVCLTAEDRIGPEGTPLDLWELRFSQQINDSNEMAVLNLIAEACELALSRYPTTEEQDVDLIKDYKMFALLPRNTRLAVKARRQEKRILKRTIAAVEREKEKIILATA</sequence>
<keyword evidence="3" id="KW-0949">S-adenosyl-L-methionine</keyword>
<name>A0A7S2XYG6_9STRA</name>
<dbReference type="SUPFAM" id="SSF82199">
    <property type="entry name" value="SET domain"/>
    <property type="match status" value="1"/>
</dbReference>
<gene>
    <name evidence="5" type="ORF">FJAP1339_LOCUS1600</name>
</gene>
<dbReference type="Pfam" id="PF09273">
    <property type="entry name" value="Rubis-subs-bind"/>
    <property type="match status" value="1"/>
</dbReference>
<dbReference type="PANTHER" id="PTHR13271">
    <property type="entry name" value="UNCHARACTERIZED PUTATIVE METHYLTRANSFERASE"/>
    <property type="match status" value="1"/>
</dbReference>
<proteinExistence type="predicted"/>